<dbReference type="GO" id="GO:0008168">
    <property type="term" value="F:methyltransferase activity"/>
    <property type="evidence" value="ECO:0007669"/>
    <property type="project" value="UniProtKB-KW"/>
</dbReference>
<reference evidence="2" key="1">
    <citation type="submission" date="2007-10" db="EMBL/GenBank/DDBJ databases">
        <authorList>
            <person name="Fulton L."/>
            <person name="Clifton S."/>
            <person name="Fulton B."/>
            <person name="Xu J."/>
            <person name="Minx P."/>
            <person name="Pepin K.H."/>
            <person name="Johnson M."/>
            <person name="Thiruvilangam P."/>
            <person name="Bhonagiri V."/>
            <person name="Nash W.E."/>
            <person name="Mardis E.R."/>
            <person name="Wilson R.K."/>
        </authorList>
    </citation>
    <scope>NUCLEOTIDE SEQUENCE [LARGE SCALE GENOMIC DNA]</scope>
    <source>
        <strain evidence="2">DSM 15702</strain>
    </source>
</reference>
<dbReference type="PANTHER" id="PTHR43861">
    <property type="entry name" value="TRANS-ACONITATE 2-METHYLTRANSFERASE-RELATED"/>
    <property type="match status" value="1"/>
</dbReference>
<dbReference type="Proteomes" id="UP000005326">
    <property type="component" value="Unassembled WGS sequence"/>
</dbReference>
<proteinExistence type="predicted"/>
<dbReference type="AlphaFoldDB" id="B0MML2"/>
<dbReference type="InterPro" id="IPR029063">
    <property type="entry name" value="SAM-dependent_MTases_sf"/>
</dbReference>
<feature type="domain" description="Methyltransferase" evidence="1">
    <location>
        <begin position="589"/>
        <end position="690"/>
    </location>
</feature>
<reference evidence="2" key="2">
    <citation type="submission" date="2014-06" db="EMBL/GenBank/DDBJ databases">
        <title>Draft genome sequence of Eubacterium siraeum (DSM 15702).</title>
        <authorList>
            <person name="Sudarsanam P."/>
            <person name="Ley R."/>
            <person name="Guruge J."/>
            <person name="Turnbaugh P.J."/>
            <person name="Mahowald M."/>
            <person name="Liep D."/>
            <person name="Gordon J."/>
        </authorList>
    </citation>
    <scope>NUCLEOTIDE SEQUENCE</scope>
    <source>
        <strain evidence="2">DSM 15702</strain>
    </source>
</reference>
<name>B0MML2_9FIRM</name>
<dbReference type="EMBL" id="ABCA03000042">
    <property type="protein sequence ID" value="EDS01078.1"/>
    <property type="molecule type" value="Genomic_DNA"/>
</dbReference>
<dbReference type="Pfam" id="PF11185">
    <property type="entry name" value="DUF2971"/>
    <property type="match status" value="1"/>
</dbReference>
<protein>
    <submittedName>
        <fullName evidence="2">Methyltransferase domain protein</fullName>
    </submittedName>
</protein>
<evidence type="ECO:0000259" key="1">
    <source>
        <dbReference type="Pfam" id="PF13847"/>
    </source>
</evidence>
<dbReference type="CDD" id="cd02440">
    <property type="entry name" value="AdoMet_MTases"/>
    <property type="match status" value="1"/>
</dbReference>
<comment type="caution">
    <text evidence="2">The sequence shown here is derived from an EMBL/GenBank/DDBJ whole genome shotgun (WGS) entry which is preliminary data.</text>
</comment>
<gene>
    <name evidence="2" type="ORF">EUBSIR_01043</name>
</gene>
<organism evidence="2 3">
    <name type="scientific">[Eubacterium] siraeum DSM 15702</name>
    <dbReference type="NCBI Taxonomy" id="428128"/>
    <lineage>
        <taxon>Bacteria</taxon>
        <taxon>Bacillati</taxon>
        <taxon>Bacillota</taxon>
        <taxon>Clostridia</taxon>
        <taxon>Eubacteriales</taxon>
        <taxon>Oscillospiraceae</taxon>
        <taxon>Oscillospiraceae incertae sedis</taxon>
    </lineage>
</organism>
<keyword evidence="2" id="KW-0489">Methyltransferase</keyword>
<evidence type="ECO:0000313" key="2">
    <source>
        <dbReference type="EMBL" id="EDS01078.1"/>
    </source>
</evidence>
<dbReference type="InterPro" id="IPR025714">
    <property type="entry name" value="Methyltranfer_dom"/>
</dbReference>
<evidence type="ECO:0000313" key="3">
    <source>
        <dbReference type="Proteomes" id="UP000005326"/>
    </source>
</evidence>
<dbReference type="Pfam" id="PF13847">
    <property type="entry name" value="Methyltransf_31"/>
    <property type="match status" value="1"/>
</dbReference>
<dbReference type="Gene3D" id="3.40.50.150">
    <property type="entry name" value="Vaccinia Virus protein VP39"/>
    <property type="match status" value="1"/>
</dbReference>
<keyword evidence="2" id="KW-0808">Transferase</keyword>
<dbReference type="GO" id="GO:0032259">
    <property type="term" value="P:methylation"/>
    <property type="evidence" value="ECO:0007669"/>
    <property type="project" value="UniProtKB-KW"/>
</dbReference>
<accession>B0MML2</accession>
<sequence length="746" mass="84478">MSNQNMSSEKEAKSMQENIKKAGGLFYQYRPCRRDAETIYDIENIRHGVVYAQTPLNMNDPFDSMVGFSAEKVYSECIAMLVDAMSTDEITKALVSTLLQQRAFGKMAELILSIKELKQYLYQKQTIMHQRNISLSNFIKSNAKVLSSKVPNHLRKSVLGQSLYAFMLLVANLGDVEISEENILEILKMDEMLDKLHNAAIEMRDSKYIPEIRKFLSKITVSCFSASGWNNQLMWSHYANSYAGFCVEYDFSKLKDFIGFIYPVNYTKDRPTISIKDAGLGGFSLEDGGKIINCDVDIMNIISYMLCKNTCWDYEKEWRIINVGEENTPIFINLPCVKSITLGLNMDKLCKKLITEVCAEKSIDCYELVINAENYDLERKLIDLEALIDDMDEEAAYIQLLSQQIIKTSESMNIHMSLVTDSIQKEVFDTSAFLSSLEEILDMLSNAYFVKRSLNRAGKIAGDELLSKPVPSGIATTVNMLNASVTSLSMLADTLGKNMVGLILSGKINYQEGLKASSHIGNMKELVEKINLYDWNPEFLENSKNIEEVISHYDLLIDEGNDPIYDADELKTYMDKWDGQRFIDAMGLSNDKNVLEIGVGTGRLAIQVAPLCYHFTGVDISPKTVEKAKFNLSQFENVTILCDDFLRVDFEEKQFDVIYSSLTFMHISDKLSAIKKVSEILKTDGVFVVSIDKNQNETIDYGTRTITVYPDTPENIQLYVEAIGLIVENIFETELANVFVIKKKVC</sequence>
<dbReference type="InterPro" id="IPR021352">
    <property type="entry name" value="DUF2971"/>
</dbReference>
<dbReference type="SUPFAM" id="SSF53335">
    <property type="entry name" value="S-adenosyl-L-methionine-dependent methyltransferases"/>
    <property type="match status" value="1"/>
</dbReference>
<keyword evidence="3" id="KW-1185">Reference proteome</keyword>